<dbReference type="PANTHER" id="PTHR28055">
    <property type="entry name" value="ALTERED INHERITANCE OF MITOCHONDRIA PROTEIN 41, MITOCHONDRIAL"/>
    <property type="match status" value="1"/>
</dbReference>
<reference evidence="1" key="1">
    <citation type="journal article" date="2020" name="mSystems">
        <title>Genome- and Community-Level Interaction Insights into Carbon Utilization and Element Cycling Functions of Hydrothermarchaeota in Hydrothermal Sediment.</title>
        <authorList>
            <person name="Zhou Z."/>
            <person name="Liu Y."/>
            <person name="Xu W."/>
            <person name="Pan J."/>
            <person name="Luo Z.H."/>
            <person name="Li M."/>
        </authorList>
    </citation>
    <scope>NUCLEOTIDE SEQUENCE [LARGE SCALE GENOMIC DNA]</scope>
    <source>
        <strain evidence="1">SpSt-361</strain>
    </source>
</reference>
<dbReference type="AlphaFoldDB" id="A0A832DRU3"/>
<protein>
    <submittedName>
        <fullName evidence="1">GatB/YqeY domain-containing protein</fullName>
    </submittedName>
</protein>
<dbReference type="InterPro" id="IPR003789">
    <property type="entry name" value="Asn/Gln_tRNA_amidoTrase-B-like"/>
</dbReference>
<dbReference type="GO" id="GO:0016884">
    <property type="term" value="F:carbon-nitrogen ligase activity, with glutamine as amido-N-donor"/>
    <property type="evidence" value="ECO:0007669"/>
    <property type="project" value="InterPro"/>
</dbReference>
<dbReference type="Gene3D" id="1.10.1510.10">
    <property type="entry name" value="Uncharacterised protein YqeY/AIM41 PF09424, N-terminal domain"/>
    <property type="match status" value="1"/>
</dbReference>
<dbReference type="EMBL" id="DSPJ01000043">
    <property type="protein sequence ID" value="HEX61809.1"/>
    <property type="molecule type" value="Genomic_DNA"/>
</dbReference>
<organism evidence="1">
    <name type="scientific">candidate division WWE3 bacterium</name>
    <dbReference type="NCBI Taxonomy" id="2053526"/>
    <lineage>
        <taxon>Bacteria</taxon>
        <taxon>Katanobacteria</taxon>
    </lineage>
</organism>
<accession>A0A832DRU3</accession>
<dbReference type="InterPro" id="IPR019004">
    <property type="entry name" value="YqeY/Aim41"/>
</dbReference>
<name>A0A832DRU3_UNCKA</name>
<dbReference type="SUPFAM" id="SSF89095">
    <property type="entry name" value="GatB/YqeY motif"/>
    <property type="match status" value="1"/>
</dbReference>
<gene>
    <name evidence="1" type="ORF">ENR01_01470</name>
</gene>
<sequence length="157" mass="17297">MDTLDTLDTLTRIKNDLTESLKAGDVAKALSLRYLLAEIHNAEIAKGKDAVLTEEELAAVLQKQAKQRFESIDAYQKGGREDLVLKEKRELEMIRAYLPAQMSADQIRELARVAIQESGAVGMTDMGKVMGVLMPKVQGRAEGSVVSKVVRELLSQP</sequence>
<comment type="caution">
    <text evidence="1">The sequence shown here is derived from an EMBL/GenBank/DDBJ whole genome shotgun (WGS) entry which is preliminary data.</text>
</comment>
<dbReference type="Gene3D" id="1.10.10.410">
    <property type="match status" value="1"/>
</dbReference>
<dbReference type="InterPro" id="IPR023168">
    <property type="entry name" value="GatB_Yqey_C_2"/>
</dbReference>
<dbReference type="PANTHER" id="PTHR28055:SF1">
    <property type="entry name" value="ALTERED INHERITANCE OF MITOCHONDRIA PROTEIN 41, MITOCHONDRIAL"/>
    <property type="match status" value="1"/>
</dbReference>
<proteinExistence type="predicted"/>
<evidence type="ECO:0000313" key="1">
    <source>
        <dbReference type="EMBL" id="HEX61809.1"/>
    </source>
</evidence>
<dbReference type="InterPro" id="IPR042184">
    <property type="entry name" value="YqeY/Aim41_N"/>
</dbReference>
<dbReference type="Pfam" id="PF09424">
    <property type="entry name" value="YqeY"/>
    <property type="match status" value="1"/>
</dbReference>